<dbReference type="PROSITE" id="PS50262">
    <property type="entry name" value="G_PROTEIN_RECEP_F1_2"/>
    <property type="match status" value="1"/>
</dbReference>
<name>A0A672ZEK6_9TELE</name>
<evidence type="ECO:0000256" key="11">
    <source>
        <dbReference type="SAM" id="Phobius"/>
    </source>
</evidence>
<dbReference type="CDD" id="cd15055">
    <property type="entry name" value="7tmA_TAARs"/>
    <property type="match status" value="1"/>
</dbReference>
<proteinExistence type="inferred from homology"/>
<dbReference type="InParanoid" id="A0A672ZEK6"/>
<keyword evidence="6 11" id="KW-0472">Membrane</keyword>
<dbReference type="PRINTS" id="PR00237">
    <property type="entry name" value="GPCRRHODOPSN"/>
</dbReference>
<evidence type="ECO:0000256" key="9">
    <source>
        <dbReference type="RuleBase" id="RU000688"/>
    </source>
</evidence>
<feature type="transmembrane region" description="Helical" evidence="11">
    <location>
        <begin position="339"/>
        <end position="362"/>
    </location>
</feature>
<dbReference type="FunCoup" id="A0A672ZEK6">
    <property type="interactions" value="25"/>
</dbReference>
<dbReference type="Gene3D" id="1.20.1070.10">
    <property type="entry name" value="Rhodopsin 7-helix transmembrane proteins"/>
    <property type="match status" value="1"/>
</dbReference>
<dbReference type="SUPFAM" id="SSF81321">
    <property type="entry name" value="Family A G protein-coupled receptor-like"/>
    <property type="match status" value="1"/>
</dbReference>
<evidence type="ECO:0000256" key="5">
    <source>
        <dbReference type="ARBA" id="ARBA00023040"/>
    </source>
</evidence>
<evidence type="ECO:0000259" key="12">
    <source>
        <dbReference type="PROSITE" id="PS50262"/>
    </source>
</evidence>
<keyword evidence="3 9" id="KW-0812">Transmembrane</keyword>
<dbReference type="Ensembl" id="ENSSORT00005015334.1">
    <property type="protein sequence ID" value="ENSSORP00005014902.1"/>
    <property type="gene ID" value="ENSSORG00005007579.1"/>
</dbReference>
<dbReference type="Proteomes" id="UP000472271">
    <property type="component" value="Chromosome 18"/>
</dbReference>
<keyword evidence="4 11" id="KW-1133">Transmembrane helix</keyword>
<dbReference type="InterPro" id="IPR000276">
    <property type="entry name" value="GPCR_Rhodpsn"/>
</dbReference>
<feature type="region of interest" description="Disordered" evidence="10">
    <location>
        <begin position="1"/>
        <end position="34"/>
    </location>
</feature>
<keyword evidence="14" id="KW-1185">Reference proteome</keyword>
<evidence type="ECO:0000256" key="7">
    <source>
        <dbReference type="ARBA" id="ARBA00023170"/>
    </source>
</evidence>
<gene>
    <name evidence="13" type="primary">LOC115438364</name>
</gene>
<reference evidence="13" key="1">
    <citation type="submission" date="2019-06" db="EMBL/GenBank/DDBJ databases">
        <authorList>
            <consortium name="Wellcome Sanger Institute Data Sharing"/>
        </authorList>
    </citation>
    <scope>NUCLEOTIDE SEQUENCE [LARGE SCALE GENOMIC DNA]</scope>
</reference>
<dbReference type="GO" id="GO:0001594">
    <property type="term" value="F:trace-amine receptor activity"/>
    <property type="evidence" value="ECO:0007669"/>
    <property type="project" value="TreeGrafter"/>
</dbReference>
<protein>
    <recommendedName>
        <fullName evidence="12">G-protein coupled receptors family 1 profile domain-containing protein</fullName>
    </recommendedName>
</protein>
<feature type="transmembrane region" description="Helical" evidence="11">
    <location>
        <begin position="160"/>
        <end position="180"/>
    </location>
</feature>
<comment type="subcellular location">
    <subcellularLocation>
        <location evidence="1">Cell membrane</location>
        <topology evidence="1">Multi-pass membrane protein</topology>
    </subcellularLocation>
</comment>
<evidence type="ECO:0000256" key="2">
    <source>
        <dbReference type="ARBA" id="ARBA00022475"/>
    </source>
</evidence>
<evidence type="ECO:0000313" key="13">
    <source>
        <dbReference type="Ensembl" id="ENSSORP00005014902.1"/>
    </source>
</evidence>
<dbReference type="PROSITE" id="PS00237">
    <property type="entry name" value="G_PROTEIN_RECEP_F1_1"/>
    <property type="match status" value="1"/>
</dbReference>
<dbReference type="GO" id="GO:0005886">
    <property type="term" value="C:plasma membrane"/>
    <property type="evidence" value="ECO:0007669"/>
    <property type="project" value="UniProtKB-SubCell"/>
</dbReference>
<keyword evidence="2" id="KW-1003">Cell membrane</keyword>
<organism evidence="13 14">
    <name type="scientific">Sphaeramia orbicularis</name>
    <name type="common">orbiculate cardinalfish</name>
    <dbReference type="NCBI Taxonomy" id="375764"/>
    <lineage>
        <taxon>Eukaryota</taxon>
        <taxon>Metazoa</taxon>
        <taxon>Chordata</taxon>
        <taxon>Craniata</taxon>
        <taxon>Vertebrata</taxon>
        <taxon>Euteleostomi</taxon>
        <taxon>Actinopterygii</taxon>
        <taxon>Neopterygii</taxon>
        <taxon>Teleostei</taxon>
        <taxon>Neoteleostei</taxon>
        <taxon>Acanthomorphata</taxon>
        <taxon>Gobiaria</taxon>
        <taxon>Kurtiformes</taxon>
        <taxon>Apogonoidei</taxon>
        <taxon>Apogonidae</taxon>
        <taxon>Apogoninae</taxon>
        <taxon>Sphaeramia</taxon>
    </lineage>
</organism>
<reference evidence="13" key="2">
    <citation type="submission" date="2025-08" db="UniProtKB">
        <authorList>
            <consortium name="Ensembl"/>
        </authorList>
    </citation>
    <scope>IDENTIFICATION</scope>
</reference>
<evidence type="ECO:0000256" key="6">
    <source>
        <dbReference type="ARBA" id="ARBA00023136"/>
    </source>
</evidence>
<reference evidence="13" key="3">
    <citation type="submission" date="2025-09" db="UniProtKB">
        <authorList>
            <consortium name="Ensembl"/>
        </authorList>
    </citation>
    <scope>IDENTIFICATION</scope>
</reference>
<keyword evidence="7 9" id="KW-0675">Receptor</keyword>
<feature type="transmembrane region" description="Helical" evidence="11">
    <location>
        <begin position="122"/>
        <end position="140"/>
    </location>
</feature>
<keyword evidence="8 9" id="KW-0807">Transducer</keyword>
<evidence type="ECO:0000256" key="3">
    <source>
        <dbReference type="ARBA" id="ARBA00022692"/>
    </source>
</evidence>
<dbReference type="SMART" id="SM01381">
    <property type="entry name" value="7TM_GPCR_Srsx"/>
    <property type="match status" value="1"/>
</dbReference>
<keyword evidence="5 9" id="KW-0297">G-protein coupled receptor</keyword>
<accession>A0A672ZEK6</accession>
<feature type="transmembrane region" description="Helical" evidence="11">
    <location>
        <begin position="240"/>
        <end position="273"/>
    </location>
</feature>
<dbReference type="Pfam" id="PF00001">
    <property type="entry name" value="7tm_1"/>
    <property type="match status" value="1"/>
</dbReference>
<evidence type="ECO:0000313" key="14">
    <source>
        <dbReference type="Proteomes" id="UP000472271"/>
    </source>
</evidence>
<feature type="domain" description="G-protein coupled receptors family 1 profile" evidence="12">
    <location>
        <begin position="102"/>
        <end position="355"/>
    </location>
</feature>
<evidence type="ECO:0000256" key="10">
    <source>
        <dbReference type="SAM" id="MobiDB-lite"/>
    </source>
</evidence>
<dbReference type="PANTHER" id="PTHR24249:SF381">
    <property type="entry name" value="TRACE AMINE ASSOCIATED RECEPTOR 19P-RELATED"/>
    <property type="match status" value="1"/>
</dbReference>
<evidence type="ECO:0000256" key="4">
    <source>
        <dbReference type="ARBA" id="ARBA00022989"/>
    </source>
</evidence>
<comment type="similarity">
    <text evidence="9">Belongs to the G-protein coupled receptor 1 family.</text>
</comment>
<evidence type="ECO:0000256" key="1">
    <source>
        <dbReference type="ARBA" id="ARBA00004651"/>
    </source>
</evidence>
<dbReference type="InterPro" id="IPR017452">
    <property type="entry name" value="GPCR_Rhodpsn_7TM"/>
</dbReference>
<dbReference type="PANTHER" id="PTHR24249">
    <property type="entry name" value="HISTAMINE RECEPTOR-RELATED G-PROTEIN COUPLED RECEPTOR"/>
    <property type="match status" value="1"/>
</dbReference>
<feature type="transmembrane region" description="Helical" evidence="11">
    <location>
        <begin position="201"/>
        <end position="220"/>
    </location>
</feature>
<dbReference type="AlphaFoldDB" id="A0A672ZEK6"/>
<sequence length="385" mass="43508">MNGTTLPRFRPWGGPERRDNTVHQRWRRERRDDQRPEINSQQVVGVISHSELCLSLMETYEEAELCFPKLLNASCQKPVNSQVKNLILHILLFIFSPMTVALNLLVIITVSHFRQLHTPTNLILLSLAVSDLLVGLVPMPGEVYLHFNCWFLGDLMCSSYNLITYVSVSASVGNMVLISIDRFIAICDPLHYTHKVTITRVKVHVCLCWFGSVGFSILILNDNLTHPGKYHICYGQCFVIIGLIARIIDLVFSFFLPIVVIVVLYMSVFVVAVSQARAMRSHITAITAQQSVKGVANKSELKAARTLGVLVLVFLNCYCPYFGMLFTEDVALHNASFSYVTFLLHLNSCLNPLIYALLYPWFRKAIKLIFTLQILQPGSSETNIL</sequence>
<feature type="transmembrane region" description="Helical" evidence="11">
    <location>
        <begin position="307"/>
        <end position="327"/>
    </location>
</feature>
<evidence type="ECO:0000256" key="8">
    <source>
        <dbReference type="ARBA" id="ARBA00023224"/>
    </source>
</evidence>
<feature type="transmembrane region" description="Helical" evidence="11">
    <location>
        <begin position="86"/>
        <end position="110"/>
    </location>
</feature>
<dbReference type="InterPro" id="IPR050569">
    <property type="entry name" value="TAAR"/>
</dbReference>